<name>A0AAV6G1G1_9TELE</name>
<accession>A0AAV6G1G1</accession>
<proteinExistence type="predicted"/>
<dbReference type="EMBL" id="JADWDJ010000017">
    <property type="protein sequence ID" value="KAG5267471.1"/>
    <property type="molecule type" value="Genomic_DNA"/>
</dbReference>
<evidence type="ECO:0000256" key="1">
    <source>
        <dbReference type="SAM" id="MobiDB-lite"/>
    </source>
</evidence>
<feature type="compositionally biased region" description="Basic residues" evidence="1">
    <location>
        <begin position="1"/>
        <end position="15"/>
    </location>
</feature>
<dbReference type="AlphaFoldDB" id="A0AAV6G1G1"/>
<sequence>MNYTGRRKNPSKSHHGWSTTIRTFHRPPLPLPVPVASRPLSSRPPPVLTKVNGRAGVRTWVAREHPNKCCGINRGGC</sequence>
<protein>
    <submittedName>
        <fullName evidence="2">Uncharacterized protein</fullName>
    </submittedName>
</protein>
<evidence type="ECO:0000313" key="3">
    <source>
        <dbReference type="Proteomes" id="UP000823561"/>
    </source>
</evidence>
<organism evidence="2 3">
    <name type="scientific">Alosa alosa</name>
    <name type="common">allis shad</name>
    <dbReference type="NCBI Taxonomy" id="278164"/>
    <lineage>
        <taxon>Eukaryota</taxon>
        <taxon>Metazoa</taxon>
        <taxon>Chordata</taxon>
        <taxon>Craniata</taxon>
        <taxon>Vertebrata</taxon>
        <taxon>Euteleostomi</taxon>
        <taxon>Actinopterygii</taxon>
        <taxon>Neopterygii</taxon>
        <taxon>Teleostei</taxon>
        <taxon>Clupei</taxon>
        <taxon>Clupeiformes</taxon>
        <taxon>Clupeoidei</taxon>
        <taxon>Clupeidae</taxon>
        <taxon>Alosa</taxon>
    </lineage>
</organism>
<keyword evidence="3" id="KW-1185">Reference proteome</keyword>
<evidence type="ECO:0000313" key="2">
    <source>
        <dbReference type="EMBL" id="KAG5267471.1"/>
    </source>
</evidence>
<comment type="caution">
    <text evidence="2">The sequence shown here is derived from an EMBL/GenBank/DDBJ whole genome shotgun (WGS) entry which is preliminary data.</text>
</comment>
<gene>
    <name evidence="2" type="ORF">AALO_G00222140</name>
</gene>
<dbReference type="Proteomes" id="UP000823561">
    <property type="component" value="Chromosome 17"/>
</dbReference>
<reference evidence="2 3" key="1">
    <citation type="submission" date="2020-10" db="EMBL/GenBank/DDBJ databases">
        <title>Chromosome-scale genome assembly of the Allis shad, Alosa alosa.</title>
        <authorList>
            <person name="Margot Z."/>
            <person name="Christophe K."/>
            <person name="Cabau C."/>
            <person name="Louis A."/>
            <person name="Berthelot C."/>
            <person name="Parey E."/>
            <person name="Roest Crollius H."/>
            <person name="Montfort J."/>
            <person name="Robinson-Rechavi M."/>
            <person name="Bucao C."/>
            <person name="Bouchez O."/>
            <person name="Gislard M."/>
            <person name="Lluch J."/>
            <person name="Milhes M."/>
            <person name="Lampietro C."/>
            <person name="Lopez Roques C."/>
            <person name="Donnadieu C."/>
            <person name="Braasch I."/>
            <person name="Desvignes T."/>
            <person name="Postlethwait J."/>
            <person name="Bobe J."/>
            <person name="Guiguen Y."/>
        </authorList>
    </citation>
    <scope>NUCLEOTIDE SEQUENCE [LARGE SCALE GENOMIC DNA]</scope>
    <source>
        <strain evidence="2">M-15738</strain>
        <tissue evidence="2">Blood</tissue>
    </source>
</reference>
<feature type="region of interest" description="Disordered" evidence="1">
    <location>
        <begin position="1"/>
        <end position="49"/>
    </location>
</feature>